<organism evidence="1 2">
    <name type="scientific">Acetobacteroides hydrogenigenes</name>
    <dbReference type="NCBI Taxonomy" id="979970"/>
    <lineage>
        <taxon>Bacteria</taxon>
        <taxon>Pseudomonadati</taxon>
        <taxon>Bacteroidota</taxon>
        <taxon>Bacteroidia</taxon>
        <taxon>Bacteroidales</taxon>
        <taxon>Rikenellaceae</taxon>
        <taxon>Acetobacteroides</taxon>
    </lineage>
</organism>
<evidence type="ECO:0000313" key="2">
    <source>
        <dbReference type="Proteomes" id="UP000294830"/>
    </source>
</evidence>
<feature type="non-terminal residue" evidence="1">
    <location>
        <position position="164"/>
    </location>
</feature>
<name>A0A4R2DZT9_9BACT</name>
<dbReference type="Proteomes" id="UP000294830">
    <property type="component" value="Unassembled WGS sequence"/>
</dbReference>
<protein>
    <submittedName>
        <fullName evidence="1">Uncharacterized protein</fullName>
    </submittedName>
</protein>
<proteinExistence type="predicted"/>
<dbReference type="AlphaFoldDB" id="A0A4R2DZT9"/>
<accession>A0A4R2DZT9</accession>
<evidence type="ECO:0000313" key="1">
    <source>
        <dbReference type="EMBL" id="TCN60437.1"/>
    </source>
</evidence>
<keyword evidence="2" id="KW-1185">Reference proteome</keyword>
<reference evidence="1 2" key="1">
    <citation type="submission" date="2019-03" db="EMBL/GenBank/DDBJ databases">
        <title>Genomic Encyclopedia of Archaeal and Bacterial Type Strains, Phase II (KMG-II): from individual species to whole genera.</title>
        <authorList>
            <person name="Goeker M."/>
        </authorList>
    </citation>
    <scope>NUCLEOTIDE SEQUENCE [LARGE SCALE GENOMIC DNA]</scope>
    <source>
        <strain evidence="1 2">RL-C</strain>
    </source>
</reference>
<comment type="caution">
    <text evidence="1">The sequence shown here is derived from an EMBL/GenBank/DDBJ whole genome shotgun (WGS) entry which is preliminary data.</text>
</comment>
<sequence>MAFFERVAADKRLTPFHISLYLALLHHWRSSGFEEQFPFARKSIQADSRIGSLHTIYRCLRDLAEWGYIQYTTSKNPKVGSAILICSLASDASTSSAIPKKQPKMEPAKIKIPPSLQDVQTYFSENGHPPLEAQKFFNHFQSNGWRVGGKTPMRDWMAAASNWM</sequence>
<dbReference type="EMBL" id="SLWB01000028">
    <property type="protein sequence ID" value="TCN60437.1"/>
    <property type="molecule type" value="Genomic_DNA"/>
</dbReference>
<gene>
    <name evidence="1" type="ORF">CLV25_1286</name>
</gene>